<name>A0AAI8TTM4_MYCME</name>
<reference evidence="1" key="2">
    <citation type="submission" date="2020-02" db="EMBL/GenBank/DDBJ databases">
        <authorList>
            <person name="Matsumoto Y."/>
            <person name="Motooka D."/>
            <person name="Nakamura S."/>
        </authorList>
    </citation>
    <scope>NUCLEOTIDE SEQUENCE</scope>
    <source>
        <strain evidence="1">JCM 12375</strain>
    </source>
</reference>
<reference evidence="1 3" key="1">
    <citation type="journal article" date="2019" name="Emerg. Microbes Infect.">
        <title>Comprehensive subspecies identification of 175 nontuberculous mycobacteria species based on 7547 genomic profiles.</title>
        <authorList>
            <person name="Matsumoto Y."/>
            <person name="Kinjo T."/>
            <person name="Motooka D."/>
            <person name="Nabeya D."/>
            <person name="Jung N."/>
            <person name="Uechi K."/>
            <person name="Horii T."/>
            <person name="Iida T."/>
            <person name="Fujita J."/>
            <person name="Nakamura S."/>
        </authorList>
    </citation>
    <scope>NUCLEOTIDE SEQUENCE [LARGE SCALE GENOMIC DNA]</scope>
    <source>
        <strain evidence="1 3">JCM 12375</strain>
    </source>
</reference>
<dbReference type="AlphaFoldDB" id="A0AAI8TTM4"/>
<sequence>MLDNSNGPSVVAPCKHCDEETVWLRTAYGGWHLFDVSMRLTDTSFAGNRFAVDRRSRLVIDLDCVLESRWPAQCLTLHKYSCPESYDDSRHYRNRPRQANEIDLTDLWRRLAASEAEQRTSSRSA</sequence>
<reference evidence="2" key="3">
    <citation type="submission" date="2023-03" db="EMBL/GenBank/DDBJ databases">
        <title>Draft genome sequence of a Mycolicibacterium mageritense strain H4_3_1 isolated from a hybrid biological-inorganic system reactor.</title>
        <authorList>
            <person name="Feng X."/>
            <person name="Kazama D."/>
            <person name="Sato K."/>
            <person name="Kobayashi H."/>
        </authorList>
    </citation>
    <scope>NUCLEOTIDE SEQUENCE</scope>
    <source>
        <strain evidence="2">H4_3_1</strain>
    </source>
</reference>
<accession>A0AAI8TTM4</accession>
<dbReference type="EMBL" id="AP022567">
    <property type="protein sequence ID" value="BBX33035.1"/>
    <property type="molecule type" value="Genomic_DNA"/>
</dbReference>
<dbReference type="Proteomes" id="UP000465622">
    <property type="component" value="Chromosome"/>
</dbReference>
<organism evidence="2 4">
    <name type="scientific">Mycolicibacterium mageritense</name>
    <name type="common">Mycobacterium mageritense</name>
    <dbReference type="NCBI Taxonomy" id="53462"/>
    <lineage>
        <taxon>Bacteria</taxon>
        <taxon>Bacillati</taxon>
        <taxon>Actinomycetota</taxon>
        <taxon>Actinomycetes</taxon>
        <taxon>Mycobacteriales</taxon>
        <taxon>Mycobacteriaceae</taxon>
        <taxon>Mycolicibacterium</taxon>
    </lineage>
</organism>
<dbReference type="EMBL" id="AP027452">
    <property type="protein sequence ID" value="BDY28342.1"/>
    <property type="molecule type" value="Genomic_DNA"/>
</dbReference>
<evidence type="ECO:0000313" key="1">
    <source>
        <dbReference type="EMBL" id="BBX33035.1"/>
    </source>
</evidence>
<evidence type="ECO:0000313" key="2">
    <source>
        <dbReference type="EMBL" id="BDY28342.1"/>
    </source>
</evidence>
<dbReference type="Proteomes" id="UP001241092">
    <property type="component" value="Chromosome"/>
</dbReference>
<evidence type="ECO:0000313" key="4">
    <source>
        <dbReference type="Proteomes" id="UP001241092"/>
    </source>
</evidence>
<keyword evidence="3" id="KW-1185">Reference proteome</keyword>
<proteinExistence type="predicted"/>
<evidence type="ECO:0000313" key="3">
    <source>
        <dbReference type="Proteomes" id="UP000465622"/>
    </source>
</evidence>
<protein>
    <submittedName>
        <fullName evidence="2">Uncharacterized protein</fullName>
    </submittedName>
</protein>
<dbReference type="RefSeq" id="WP_229481091.1">
    <property type="nucleotide sequence ID" value="NZ_AP022567.1"/>
</dbReference>
<gene>
    <name evidence="2" type="ORF">hbim_02276</name>
    <name evidence="1" type="ORF">MMAGJ_23170</name>
</gene>